<dbReference type="RefSeq" id="WP_377609807.1">
    <property type="nucleotide sequence ID" value="NZ_JBHUPA010000002.1"/>
</dbReference>
<dbReference type="EMBL" id="JBHUPA010000002">
    <property type="protein sequence ID" value="MFD2961595.1"/>
    <property type="molecule type" value="Genomic_DNA"/>
</dbReference>
<reference evidence="2" key="1">
    <citation type="journal article" date="2019" name="Int. J. Syst. Evol. Microbiol.">
        <title>The Global Catalogue of Microorganisms (GCM) 10K type strain sequencing project: providing services to taxonomists for standard genome sequencing and annotation.</title>
        <authorList>
            <consortium name="The Broad Institute Genomics Platform"/>
            <consortium name="The Broad Institute Genome Sequencing Center for Infectious Disease"/>
            <person name="Wu L."/>
            <person name="Ma J."/>
        </authorList>
    </citation>
    <scope>NUCLEOTIDE SEQUENCE [LARGE SCALE GENOMIC DNA]</scope>
    <source>
        <strain evidence="2">KCTC 23098</strain>
    </source>
</reference>
<proteinExistence type="predicted"/>
<comment type="caution">
    <text evidence="1">The sequence shown here is derived from an EMBL/GenBank/DDBJ whole genome shotgun (WGS) entry which is preliminary data.</text>
</comment>
<organism evidence="1 2">
    <name type="scientific">Olivibacter jilunii</name>
    <dbReference type="NCBI Taxonomy" id="985016"/>
    <lineage>
        <taxon>Bacteria</taxon>
        <taxon>Pseudomonadati</taxon>
        <taxon>Bacteroidota</taxon>
        <taxon>Sphingobacteriia</taxon>
        <taxon>Sphingobacteriales</taxon>
        <taxon>Sphingobacteriaceae</taxon>
        <taxon>Olivibacter</taxon>
    </lineage>
</organism>
<gene>
    <name evidence="1" type="ORF">ACFS6J_07360</name>
</gene>
<evidence type="ECO:0000313" key="1">
    <source>
        <dbReference type="EMBL" id="MFD2961595.1"/>
    </source>
</evidence>
<protein>
    <submittedName>
        <fullName evidence="1">Uncharacterized protein</fullName>
    </submittedName>
</protein>
<evidence type="ECO:0000313" key="2">
    <source>
        <dbReference type="Proteomes" id="UP001597560"/>
    </source>
</evidence>
<name>A0ABW6AZ12_9SPHI</name>
<keyword evidence="2" id="KW-1185">Reference proteome</keyword>
<sequence length="126" mass="14426">MNKLENTSENKARFFALYWGQPVFIGHKLEVVNENYISPIYDSSILELSPLSQISDEDAEQTVQSGLTVEFFENGWKTKGTKVIFAYKPHMVDYLRSKGYALPWMGLSVDDLVSYGWVKLREVSHG</sequence>
<accession>A0ABW6AZ12</accession>
<dbReference type="Proteomes" id="UP001597560">
    <property type="component" value="Unassembled WGS sequence"/>
</dbReference>